<evidence type="ECO:0000313" key="8">
    <source>
        <dbReference type="Proteomes" id="UP000747399"/>
    </source>
</evidence>
<keyword evidence="8" id="KW-1185">Reference proteome</keyword>
<evidence type="ECO:0000256" key="6">
    <source>
        <dbReference type="SAM" id="MobiDB-lite"/>
    </source>
</evidence>
<dbReference type="AlphaFoldDB" id="A0A8J4BHY3"/>
<dbReference type="Pfam" id="PF01373">
    <property type="entry name" value="Glyco_hydro_14"/>
    <property type="match status" value="2"/>
</dbReference>
<dbReference type="InterPro" id="IPR017853">
    <property type="entry name" value="GH"/>
</dbReference>
<accession>A0A8J4BHY3</accession>
<dbReference type="EC" id="3.2.1.2" evidence="5"/>
<name>A0A8J4BHY3_9CHLO</name>
<keyword evidence="5" id="KW-0326">Glycosidase</keyword>
<evidence type="ECO:0000256" key="2">
    <source>
        <dbReference type="ARBA" id="ARBA00023277"/>
    </source>
</evidence>
<dbReference type="EMBL" id="BNCO01000051">
    <property type="protein sequence ID" value="GIL62493.1"/>
    <property type="molecule type" value="Genomic_DNA"/>
</dbReference>
<dbReference type="PRINTS" id="PR00750">
    <property type="entry name" value="BETAAMYLASE"/>
</dbReference>
<feature type="active site" description="Proton acceptor" evidence="4">
    <location>
        <position position="512"/>
    </location>
</feature>
<evidence type="ECO:0000256" key="4">
    <source>
        <dbReference type="PIRSR" id="PIRSR601554-1"/>
    </source>
</evidence>
<dbReference type="PANTHER" id="PTHR31352">
    <property type="entry name" value="BETA-AMYLASE 1, CHLOROPLASTIC"/>
    <property type="match status" value="1"/>
</dbReference>
<evidence type="ECO:0000256" key="1">
    <source>
        <dbReference type="ARBA" id="ARBA00005652"/>
    </source>
</evidence>
<evidence type="ECO:0000256" key="5">
    <source>
        <dbReference type="RuleBase" id="RU000509"/>
    </source>
</evidence>
<keyword evidence="2 5" id="KW-0119">Carbohydrate metabolism</keyword>
<dbReference type="SUPFAM" id="SSF51445">
    <property type="entry name" value="(Trans)glycosidases"/>
    <property type="match status" value="2"/>
</dbReference>
<protein>
    <recommendedName>
        <fullName evidence="5">Beta-amylase</fullName>
        <ecNumber evidence="5">3.2.1.2</ecNumber>
    </recommendedName>
</protein>
<comment type="catalytic activity">
    <reaction evidence="5">
        <text>Hydrolysis of (1-&gt;4)-alpha-D-glucosidic linkages in polysaccharides so as to remove successive maltose units from the non-reducing ends of the chains.</text>
        <dbReference type="EC" id="3.2.1.2"/>
    </reaction>
</comment>
<evidence type="ECO:0000313" key="7">
    <source>
        <dbReference type="EMBL" id="GIL62493.1"/>
    </source>
</evidence>
<gene>
    <name evidence="7" type="ORF">Vafri_16696</name>
</gene>
<evidence type="ECO:0000256" key="3">
    <source>
        <dbReference type="ARBA" id="ARBA00023326"/>
    </source>
</evidence>
<dbReference type="PANTHER" id="PTHR31352:SF1">
    <property type="entry name" value="BETA-AMYLASE 3, CHLOROPLASTIC"/>
    <property type="match status" value="1"/>
</dbReference>
<dbReference type="InterPro" id="IPR001554">
    <property type="entry name" value="Glyco_hydro_14"/>
</dbReference>
<proteinExistence type="inferred from homology"/>
<feature type="region of interest" description="Disordered" evidence="6">
    <location>
        <begin position="369"/>
        <end position="398"/>
    </location>
</feature>
<feature type="compositionally biased region" description="Gly residues" evidence="6">
    <location>
        <begin position="380"/>
        <end position="389"/>
    </location>
</feature>
<dbReference type="Proteomes" id="UP000747399">
    <property type="component" value="Unassembled WGS sequence"/>
</dbReference>
<sequence length="631" mass="69444">MKRCFEQRGGGVASCSTPSAVFLPCRLAKLQGRKCVSLKYIVSVAQLGQVQTEVLTSTRQGTSAGQISRLSRQGINGRPIEKEPALPLYTCLDGDILTPANKFAYYEALRSGLKALRALGINGICVDVYWGIVEGVRPRDYDWSSYKQLFALIRDEGFMAQVCLCFHATDTMPLPTWLVEEGRTNPDIFYTDRAGQRCTNYVSLGADEAPVLAGRTPLECYRDLMTSFRRELGPFFGSTILDVLVGLGPDGELKYPAHPRDKRWNFPGVGEFQCYDKYMLSVLRACAQQVNQPSWGLRGPHDAGTYCVWPHQTGFFHQRGNWSSPYGKFFLQWYSDMLVQHADAVLGIAREVLLEPETPYTHYEYQPPYQRLHDGESGTFRGGGRGSGSDGDEEDGGGVVVMAQAPDAGAGISLLSQSLPPAIRLHAKLPSIYWWYADAHAPELTAGYYNTASRDGYMPIMHVLARNGVSVRLQGGEPRGYEMNMQAHCAPDRQLTQQRTVAAALQVPVGLENLSERFDEQALFRLEGALFDTSVVKGIELPQVQSLVFNRMCDSMFEPGNWNRFKQFVRRVRSRAQTLVVPDRGSFIGSSGVLRTPPGAPGAVNLPAAAAGQWVAEPSGSSGKGGALQLA</sequence>
<comment type="similarity">
    <text evidence="1 5">Belongs to the glycosyl hydrolase 14 family.</text>
</comment>
<keyword evidence="3 5" id="KW-0624">Polysaccharide degradation</keyword>
<feature type="active site" description="Proton donor" evidence="4">
    <location>
        <position position="252"/>
    </location>
</feature>
<dbReference type="Gene3D" id="3.20.20.80">
    <property type="entry name" value="Glycosidases"/>
    <property type="match status" value="2"/>
</dbReference>
<dbReference type="GO" id="GO:0000272">
    <property type="term" value="P:polysaccharide catabolic process"/>
    <property type="evidence" value="ECO:0007669"/>
    <property type="project" value="UniProtKB-KW"/>
</dbReference>
<comment type="caution">
    <text evidence="7">The sequence shown here is derived from an EMBL/GenBank/DDBJ whole genome shotgun (WGS) entry which is preliminary data.</text>
</comment>
<keyword evidence="5" id="KW-0378">Hydrolase</keyword>
<reference evidence="7" key="1">
    <citation type="journal article" date="2021" name="Proc. Natl. Acad. Sci. U.S.A.">
        <title>Three genomes in the algal genus Volvox reveal the fate of a haploid sex-determining region after a transition to homothallism.</title>
        <authorList>
            <person name="Yamamoto K."/>
            <person name="Hamaji T."/>
            <person name="Kawai-Toyooka H."/>
            <person name="Matsuzaki R."/>
            <person name="Takahashi F."/>
            <person name="Nishimura Y."/>
            <person name="Kawachi M."/>
            <person name="Noguchi H."/>
            <person name="Minakuchi Y."/>
            <person name="Umen J.G."/>
            <person name="Toyoda A."/>
            <person name="Nozaki H."/>
        </authorList>
    </citation>
    <scope>NUCLEOTIDE SEQUENCE</scope>
    <source>
        <strain evidence="7">NIES-3780</strain>
    </source>
</reference>
<organism evidence="7 8">
    <name type="scientific">Volvox africanus</name>
    <dbReference type="NCBI Taxonomy" id="51714"/>
    <lineage>
        <taxon>Eukaryota</taxon>
        <taxon>Viridiplantae</taxon>
        <taxon>Chlorophyta</taxon>
        <taxon>core chlorophytes</taxon>
        <taxon>Chlorophyceae</taxon>
        <taxon>CS clade</taxon>
        <taxon>Chlamydomonadales</taxon>
        <taxon>Volvocaceae</taxon>
        <taxon>Volvox</taxon>
    </lineage>
</organism>
<dbReference type="GO" id="GO:0016161">
    <property type="term" value="F:beta-amylase activity"/>
    <property type="evidence" value="ECO:0007669"/>
    <property type="project" value="UniProtKB-EC"/>
</dbReference>